<dbReference type="AlphaFoldDB" id="A0A6G1IMT4"/>
<proteinExistence type="predicted"/>
<dbReference type="EMBL" id="MU005603">
    <property type="protein sequence ID" value="KAF2679532.1"/>
    <property type="molecule type" value="Genomic_DNA"/>
</dbReference>
<dbReference type="InterPro" id="IPR029063">
    <property type="entry name" value="SAM-dependent_MTases_sf"/>
</dbReference>
<dbReference type="GO" id="GO:0008757">
    <property type="term" value="F:S-adenosylmethionine-dependent methyltransferase activity"/>
    <property type="evidence" value="ECO:0007669"/>
    <property type="project" value="InterPro"/>
</dbReference>
<protein>
    <submittedName>
        <fullName evidence="2">S-adenosyl-L-methionine-dependent methyltransferase</fullName>
    </submittedName>
</protein>
<dbReference type="Pfam" id="PF08241">
    <property type="entry name" value="Methyltransf_11"/>
    <property type="match status" value="1"/>
</dbReference>
<dbReference type="SUPFAM" id="SSF53335">
    <property type="entry name" value="S-adenosyl-L-methionine-dependent methyltransferases"/>
    <property type="match status" value="1"/>
</dbReference>
<dbReference type="Gene3D" id="3.40.50.150">
    <property type="entry name" value="Vaccinia Virus protein VP39"/>
    <property type="match status" value="1"/>
</dbReference>
<accession>A0A6G1IMT4</accession>
<evidence type="ECO:0000313" key="3">
    <source>
        <dbReference type="Proteomes" id="UP000799291"/>
    </source>
</evidence>
<keyword evidence="2" id="KW-0808">Transferase</keyword>
<dbReference type="InterPro" id="IPR013216">
    <property type="entry name" value="Methyltransf_11"/>
</dbReference>
<dbReference type="GO" id="GO:0032259">
    <property type="term" value="P:methylation"/>
    <property type="evidence" value="ECO:0007669"/>
    <property type="project" value="UniProtKB-KW"/>
</dbReference>
<name>A0A6G1IMT4_9PLEO</name>
<dbReference type="Proteomes" id="UP000799291">
    <property type="component" value="Unassembled WGS sequence"/>
</dbReference>
<dbReference type="PANTHER" id="PTHR43591">
    <property type="entry name" value="METHYLTRANSFERASE"/>
    <property type="match status" value="1"/>
</dbReference>
<reference evidence="2" key="1">
    <citation type="journal article" date="2020" name="Stud. Mycol.">
        <title>101 Dothideomycetes genomes: a test case for predicting lifestyles and emergence of pathogens.</title>
        <authorList>
            <person name="Haridas S."/>
            <person name="Albert R."/>
            <person name="Binder M."/>
            <person name="Bloem J."/>
            <person name="Labutti K."/>
            <person name="Salamov A."/>
            <person name="Andreopoulos B."/>
            <person name="Baker S."/>
            <person name="Barry K."/>
            <person name="Bills G."/>
            <person name="Bluhm B."/>
            <person name="Cannon C."/>
            <person name="Castanera R."/>
            <person name="Culley D."/>
            <person name="Daum C."/>
            <person name="Ezra D."/>
            <person name="Gonzalez J."/>
            <person name="Henrissat B."/>
            <person name="Kuo A."/>
            <person name="Liang C."/>
            <person name="Lipzen A."/>
            <person name="Lutzoni F."/>
            <person name="Magnuson J."/>
            <person name="Mondo S."/>
            <person name="Nolan M."/>
            <person name="Ohm R."/>
            <person name="Pangilinan J."/>
            <person name="Park H.-J."/>
            <person name="Ramirez L."/>
            <person name="Alfaro M."/>
            <person name="Sun H."/>
            <person name="Tritt A."/>
            <person name="Yoshinaga Y."/>
            <person name="Zwiers L.-H."/>
            <person name="Turgeon B."/>
            <person name="Goodwin S."/>
            <person name="Spatafora J."/>
            <person name="Crous P."/>
            <person name="Grigoriev I."/>
        </authorList>
    </citation>
    <scope>NUCLEOTIDE SEQUENCE</scope>
    <source>
        <strain evidence="2">CBS 122367</strain>
    </source>
</reference>
<dbReference type="PANTHER" id="PTHR43591:SF105">
    <property type="entry name" value="METHYLTRANSFERASE DOMAIN-CONTAINING PROTEIN-RELATED"/>
    <property type="match status" value="1"/>
</dbReference>
<keyword evidence="2" id="KW-0489">Methyltransferase</keyword>
<gene>
    <name evidence="2" type="ORF">K458DRAFT_422317</name>
</gene>
<evidence type="ECO:0000259" key="1">
    <source>
        <dbReference type="Pfam" id="PF08241"/>
    </source>
</evidence>
<organism evidence="2 3">
    <name type="scientific">Lentithecium fluviatile CBS 122367</name>
    <dbReference type="NCBI Taxonomy" id="1168545"/>
    <lineage>
        <taxon>Eukaryota</taxon>
        <taxon>Fungi</taxon>
        <taxon>Dikarya</taxon>
        <taxon>Ascomycota</taxon>
        <taxon>Pezizomycotina</taxon>
        <taxon>Dothideomycetes</taxon>
        <taxon>Pleosporomycetidae</taxon>
        <taxon>Pleosporales</taxon>
        <taxon>Massarineae</taxon>
        <taxon>Lentitheciaceae</taxon>
        <taxon>Lentithecium</taxon>
    </lineage>
</organism>
<sequence length="281" mass="30751">MSAPPTSQEGLAAFASVIDVYEHRIGHTCRAVASHVPAFFKSFPSSGGTVLDNACGTGAASEEFLKKFPTANIFAADVVPPMVQGFKAIIAAKPSLQEQVKEVRVEDAQALSFADDTFDGSITNFGIFFLPDPLVGAKQIHRTLKPGGTAVVTLWKTFGFKPILWEIQDQLKPASPLTELPLMEPWCDSAFAEEILKEGGFKHVDFSVVEEGLWGKDKEDFKLVLLENLGTLTSRNWTEEERAQLPAYISKIVDEQQDKFCITDAAKVGVRMEAWVAVATK</sequence>
<dbReference type="CDD" id="cd02440">
    <property type="entry name" value="AdoMet_MTases"/>
    <property type="match status" value="1"/>
</dbReference>
<keyword evidence="3" id="KW-1185">Reference proteome</keyword>
<dbReference type="OrthoDB" id="2013972at2759"/>
<evidence type="ECO:0000313" key="2">
    <source>
        <dbReference type="EMBL" id="KAF2679532.1"/>
    </source>
</evidence>
<feature type="domain" description="Methyltransferase type 11" evidence="1">
    <location>
        <begin position="51"/>
        <end position="151"/>
    </location>
</feature>